<protein>
    <submittedName>
        <fullName evidence="1">Uncharacterized protein</fullName>
    </submittedName>
</protein>
<evidence type="ECO:0000313" key="1">
    <source>
        <dbReference type="EMBL" id="JAH29972.1"/>
    </source>
</evidence>
<reference evidence="1" key="2">
    <citation type="journal article" date="2015" name="Fish Shellfish Immunol.">
        <title>Early steps in the European eel (Anguilla anguilla)-Vibrio vulnificus interaction in the gills: Role of the RtxA13 toxin.</title>
        <authorList>
            <person name="Callol A."/>
            <person name="Pajuelo D."/>
            <person name="Ebbesson L."/>
            <person name="Teles M."/>
            <person name="MacKenzie S."/>
            <person name="Amaro C."/>
        </authorList>
    </citation>
    <scope>NUCLEOTIDE SEQUENCE</scope>
</reference>
<dbReference type="EMBL" id="GBXM01078605">
    <property type="protein sequence ID" value="JAH29972.1"/>
    <property type="molecule type" value="Transcribed_RNA"/>
</dbReference>
<name>A0A0E9RMC5_ANGAN</name>
<dbReference type="EMBL" id="GBXM01067062">
    <property type="protein sequence ID" value="JAH41515.1"/>
    <property type="molecule type" value="Transcribed_RNA"/>
</dbReference>
<organism evidence="1">
    <name type="scientific">Anguilla anguilla</name>
    <name type="common">European freshwater eel</name>
    <name type="synonym">Muraena anguilla</name>
    <dbReference type="NCBI Taxonomy" id="7936"/>
    <lineage>
        <taxon>Eukaryota</taxon>
        <taxon>Metazoa</taxon>
        <taxon>Chordata</taxon>
        <taxon>Craniata</taxon>
        <taxon>Vertebrata</taxon>
        <taxon>Euteleostomi</taxon>
        <taxon>Actinopterygii</taxon>
        <taxon>Neopterygii</taxon>
        <taxon>Teleostei</taxon>
        <taxon>Anguilliformes</taxon>
        <taxon>Anguillidae</taxon>
        <taxon>Anguilla</taxon>
    </lineage>
</organism>
<reference evidence="1" key="1">
    <citation type="submission" date="2014-11" db="EMBL/GenBank/DDBJ databases">
        <authorList>
            <person name="Amaro Gonzalez C."/>
        </authorList>
    </citation>
    <scope>NUCLEOTIDE SEQUENCE</scope>
</reference>
<dbReference type="AlphaFoldDB" id="A0A0E9RMC5"/>
<sequence>MKVVKSVALAVALDTSNTLC</sequence>
<proteinExistence type="predicted"/>
<accession>A0A0E9RMC5</accession>